<dbReference type="Proteomes" id="UP000705867">
    <property type="component" value="Unassembled WGS sequence"/>
</dbReference>
<dbReference type="AlphaFoldDB" id="A0A953J9S1"/>
<dbReference type="GO" id="GO:0004803">
    <property type="term" value="F:transposase activity"/>
    <property type="evidence" value="ECO:0007669"/>
    <property type="project" value="UniProtKB-UniRule"/>
</dbReference>
<evidence type="ECO:0000256" key="7">
    <source>
        <dbReference type="SAM" id="MobiDB-lite"/>
    </source>
</evidence>
<reference evidence="8" key="1">
    <citation type="journal article" date="2021" name="bioRxiv">
        <title>Unraveling nitrogen, sulfur and carbon metabolic pathways and microbial community transcriptional responses to substrate deprivation and toxicity stresses in a bioreactor mimicking anoxic brackish coastal sediment conditions.</title>
        <authorList>
            <person name="Martins P.D."/>
            <person name="Echeveste M.J."/>
            <person name="Arshad A."/>
            <person name="Kurth J."/>
            <person name="Ouboter H."/>
            <person name="Jetten M.S.M."/>
            <person name="Welte C.U."/>
        </authorList>
    </citation>
    <scope>NUCLEOTIDE SEQUENCE</scope>
    <source>
        <strain evidence="8">MAG_39</strain>
    </source>
</reference>
<keyword evidence="6" id="KW-0814">Transposable element</keyword>
<keyword evidence="5 6" id="KW-0233">DNA recombination</keyword>
<evidence type="ECO:0000256" key="3">
    <source>
        <dbReference type="ARBA" id="ARBA00022578"/>
    </source>
</evidence>
<comment type="similarity">
    <text evidence="2 6">Belongs to the transposase mutator family.</text>
</comment>
<feature type="region of interest" description="Disordered" evidence="7">
    <location>
        <begin position="39"/>
        <end position="61"/>
    </location>
</feature>
<keyword evidence="3 6" id="KW-0815">Transposition</keyword>
<gene>
    <name evidence="8" type="ORF">K8I29_01630</name>
</gene>
<proteinExistence type="inferred from homology"/>
<name>A0A953J9S1_9BACT</name>
<protein>
    <recommendedName>
        <fullName evidence="6">Mutator family transposase</fullName>
    </recommendedName>
</protein>
<sequence length="390" mass="45290">MQKQKKAARPEDVKARIKQLVQQTMQEALEGELEDFLGYPKHGKAPADNSRNGYSDKTIQTDTGPIELRVPRDRDSEFEPRLVRKRQTVLDDLEDKVVAMYAKGMTTRDIQGILGDMYGTALSPSLISRITDRILPRLEEWQNRPLRNVYAMVWFDCIFYAVRDEGKVQQKAVYVVIGLRLDGRKELLGFWVDKTESKGFWLGVLNDLKGRGVRDVFIFSVDGLTGIQDAIRAAYPKADVQRCVVHQIRNSLRYVSWKDRKELAADLKTIYGAATLSEAGRQMDRFEERWLSQYHHVIKSWRGNWESLTTFFRYPVEIRKVMYTTNIIESVNSKFRKVTDARRVFPLDEAVLKSLYMAALELEKKWTKPIKDWPIIYSQLGILFEDRIPA</sequence>
<evidence type="ECO:0000256" key="5">
    <source>
        <dbReference type="ARBA" id="ARBA00023172"/>
    </source>
</evidence>
<evidence type="ECO:0000256" key="1">
    <source>
        <dbReference type="ARBA" id="ARBA00002190"/>
    </source>
</evidence>
<evidence type="ECO:0000313" key="9">
    <source>
        <dbReference type="Proteomes" id="UP000705867"/>
    </source>
</evidence>
<evidence type="ECO:0000313" key="8">
    <source>
        <dbReference type="EMBL" id="MBZ0154899.1"/>
    </source>
</evidence>
<dbReference type="EMBL" id="JAIOIV010000015">
    <property type="protein sequence ID" value="MBZ0154899.1"/>
    <property type="molecule type" value="Genomic_DNA"/>
</dbReference>
<evidence type="ECO:0000256" key="2">
    <source>
        <dbReference type="ARBA" id="ARBA00010961"/>
    </source>
</evidence>
<dbReference type="InterPro" id="IPR001207">
    <property type="entry name" value="Transposase_mutator"/>
</dbReference>
<organism evidence="8 9">
    <name type="scientific">Candidatus Nitrobium versatile</name>
    <dbReference type="NCBI Taxonomy" id="2884831"/>
    <lineage>
        <taxon>Bacteria</taxon>
        <taxon>Pseudomonadati</taxon>
        <taxon>Nitrospirota</taxon>
        <taxon>Nitrospiria</taxon>
        <taxon>Nitrospirales</taxon>
        <taxon>Nitrospiraceae</taxon>
        <taxon>Candidatus Nitrobium</taxon>
    </lineage>
</organism>
<dbReference type="NCBIfam" id="NF033543">
    <property type="entry name" value="transpos_IS256"/>
    <property type="match status" value="1"/>
</dbReference>
<comment type="function">
    <text evidence="1 6">Required for the transposition of the insertion element.</text>
</comment>
<dbReference type="GO" id="GO:0003677">
    <property type="term" value="F:DNA binding"/>
    <property type="evidence" value="ECO:0007669"/>
    <property type="project" value="UniProtKB-UniRule"/>
</dbReference>
<dbReference type="PANTHER" id="PTHR33217">
    <property type="entry name" value="TRANSPOSASE FOR INSERTION SEQUENCE ELEMENT IS1081"/>
    <property type="match status" value="1"/>
</dbReference>
<dbReference type="Pfam" id="PF00872">
    <property type="entry name" value="Transposase_mut"/>
    <property type="match status" value="1"/>
</dbReference>
<accession>A0A953J9S1</accession>
<keyword evidence="4 6" id="KW-0238">DNA-binding</keyword>
<evidence type="ECO:0000256" key="4">
    <source>
        <dbReference type="ARBA" id="ARBA00023125"/>
    </source>
</evidence>
<dbReference type="GO" id="GO:0006313">
    <property type="term" value="P:DNA transposition"/>
    <property type="evidence" value="ECO:0007669"/>
    <property type="project" value="UniProtKB-UniRule"/>
</dbReference>
<feature type="compositionally biased region" description="Polar residues" evidence="7">
    <location>
        <begin position="49"/>
        <end position="61"/>
    </location>
</feature>
<reference evidence="8" key="2">
    <citation type="submission" date="2021-08" db="EMBL/GenBank/DDBJ databases">
        <authorList>
            <person name="Dalcin Martins P."/>
        </authorList>
    </citation>
    <scope>NUCLEOTIDE SEQUENCE</scope>
    <source>
        <strain evidence="8">MAG_39</strain>
    </source>
</reference>
<evidence type="ECO:0000256" key="6">
    <source>
        <dbReference type="RuleBase" id="RU365089"/>
    </source>
</evidence>
<dbReference type="PROSITE" id="PS01007">
    <property type="entry name" value="TRANSPOSASE_MUTATOR"/>
    <property type="match status" value="1"/>
</dbReference>
<comment type="caution">
    <text evidence="8">The sequence shown here is derived from an EMBL/GenBank/DDBJ whole genome shotgun (WGS) entry which is preliminary data.</text>
</comment>
<dbReference type="PANTHER" id="PTHR33217:SF5">
    <property type="entry name" value="MUTATOR FAMILY TRANSPOSASE"/>
    <property type="match status" value="1"/>
</dbReference>